<evidence type="ECO:0000256" key="1">
    <source>
        <dbReference type="ARBA" id="ARBA00004141"/>
    </source>
</evidence>
<dbReference type="GO" id="GO:0016020">
    <property type="term" value="C:membrane"/>
    <property type="evidence" value="ECO:0007669"/>
    <property type="project" value="UniProtKB-SubCell"/>
</dbReference>
<evidence type="ECO:0000313" key="9">
    <source>
        <dbReference type="Proteomes" id="UP001152320"/>
    </source>
</evidence>
<feature type="transmembrane region" description="Helical" evidence="6">
    <location>
        <begin position="326"/>
        <end position="346"/>
    </location>
</feature>
<evidence type="ECO:0000259" key="7">
    <source>
        <dbReference type="PROSITE" id="PS50259"/>
    </source>
</evidence>
<keyword evidence="3 6" id="KW-1133">Transmembrane helix</keyword>
<feature type="transmembrane region" description="Helical" evidence="6">
    <location>
        <begin position="287"/>
        <end position="311"/>
    </location>
</feature>
<evidence type="ECO:0000256" key="4">
    <source>
        <dbReference type="ARBA" id="ARBA00023136"/>
    </source>
</evidence>
<organism evidence="8 9">
    <name type="scientific">Holothuria leucospilota</name>
    <name type="common">Black long sea cucumber</name>
    <name type="synonym">Mertensiothuria leucospilota</name>
    <dbReference type="NCBI Taxonomy" id="206669"/>
    <lineage>
        <taxon>Eukaryota</taxon>
        <taxon>Metazoa</taxon>
        <taxon>Echinodermata</taxon>
        <taxon>Eleutherozoa</taxon>
        <taxon>Echinozoa</taxon>
        <taxon>Holothuroidea</taxon>
        <taxon>Aspidochirotacea</taxon>
        <taxon>Aspidochirotida</taxon>
        <taxon>Holothuriidae</taxon>
        <taxon>Holothuria</taxon>
    </lineage>
</organism>
<proteinExistence type="predicted"/>
<protein>
    <submittedName>
        <fullName evidence="8">Metabotropic glutamate receptor 8</fullName>
    </submittedName>
</protein>
<comment type="caution">
    <text evidence="8">The sequence shown here is derived from an EMBL/GenBank/DDBJ whole genome shotgun (WGS) entry which is preliminary data.</text>
</comment>
<dbReference type="CDD" id="cd13953">
    <property type="entry name" value="7tm_classC_mGluR-like"/>
    <property type="match status" value="1"/>
</dbReference>
<dbReference type="InterPro" id="IPR001828">
    <property type="entry name" value="ANF_lig-bd_rcpt"/>
</dbReference>
<name>A0A9Q0YSF6_HOLLE</name>
<dbReference type="OrthoDB" id="425344at2759"/>
<keyword evidence="5" id="KW-0325">Glycoprotein</keyword>
<dbReference type="Pfam" id="PF07562">
    <property type="entry name" value="NCD3G"/>
    <property type="match status" value="1"/>
</dbReference>
<keyword evidence="4 6" id="KW-0472">Membrane</keyword>
<dbReference type="GO" id="GO:0004930">
    <property type="term" value="F:G protein-coupled receptor activity"/>
    <property type="evidence" value="ECO:0007669"/>
    <property type="project" value="InterPro"/>
</dbReference>
<feature type="domain" description="G-protein coupled receptors family 3 profile" evidence="7">
    <location>
        <begin position="288"/>
        <end position="415"/>
    </location>
</feature>
<dbReference type="InterPro" id="IPR028082">
    <property type="entry name" value="Peripla_BP_I"/>
</dbReference>
<gene>
    <name evidence="8" type="ORF">HOLleu_32106</name>
</gene>
<dbReference type="InterPro" id="IPR038550">
    <property type="entry name" value="GPCR_3_9-Cys_sf"/>
</dbReference>
<dbReference type="EMBL" id="JAIZAY010000016">
    <property type="protein sequence ID" value="KAJ8027071.1"/>
    <property type="molecule type" value="Genomic_DNA"/>
</dbReference>
<comment type="subcellular location">
    <subcellularLocation>
        <location evidence="1">Membrane</location>
        <topology evidence="1">Multi-pass membrane protein</topology>
    </subcellularLocation>
</comment>
<dbReference type="Gene3D" id="3.40.50.2300">
    <property type="match status" value="1"/>
</dbReference>
<feature type="transmembrane region" description="Helical" evidence="6">
    <location>
        <begin position="358"/>
        <end position="379"/>
    </location>
</feature>
<dbReference type="PROSITE" id="PS50259">
    <property type="entry name" value="G_PROTEIN_RECEP_F3_4"/>
    <property type="match status" value="1"/>
</dbReference>
<dbReference type="AlphaFoldDB" id="A0A9Q0YSF6"/>
<dbReference type="PANTHER" id="PTHR24060">
    <property type="entry name" value="METABOTROPIC GLUTAMATE RECEPTOR"/>
    <property type="match status" value="1"/>
</dbReference>
<dbReference type="Gene3D" id="2.10.50.30">
    <property type="entry name" value="GPCR, family 3, nine cysteines domain"/>
    <property type="match status" value="1"/>
</dbReference>
<evidence type="ECO:0000256" key="3">
    <source>
        <dbReference type="ARBA" id="ARBA00022989"/>
    </source>
</evidence>
<dbReference type="SUPFAM" id="SSF53822">
    <property type="entry name" value="Periplasmic binding protein-like I"/>
    <property type="match status" value="1"/>
</dbReference>
<sequence>MPLPLSTALTTIVSSFTGCFTVLPLSGTLTSFDDYFRSLSESNSHNPWLQDFSQAYGNCNGDVRTKSVSVDCQPFIDLDASDSPTHETLVIDSVNALAYALDNMHKDHCPDSPMDLCDDMQIVNGEEFKQYLLNVKVNSVANGEVSFLPNGDSQGKYSVRNLQIVDGTYQFVDVGKWVFSDTGKCLAIDENIPWYVGDFRERDTETGAPKSICSDPCDIGERRTPVPENSCCWKCTRCDVDEIVTENGTRCESCVNVAEDKYDWPDKSSNYTICIPIDAKDSLRENILGIVVVVFSSIGLVLTAIILSVYIKNREEPLIKASSRELCYVIYTGICLAYIVALANGLPPRSVTCVFRRIGPVLATSLIYIPLCTKTIRLYRIFQSGRKSARRPKFISPGFQMTLTFSITAIPVSLLIFVPHFHLSLFKPELSANVEYNMDRGDTPGRGGFHAFREPPSSGTDMRRQHPIIRWDHALGRYSGLCMLRLRIHDSQITRQL</sequence>
<evidence type="ECO:0000256" key="5">
    <source>
        <dbReference type="ARBA" id="ARBA00023180"/>
    </source>
</evidence>
<keyword evidence="9" id="KW-1185">Reference proteome</keyword>
<keyword evidence="2 6" id="KW-0812">Transmembrane</keyword>
<dbReference type="Pfam" id="PF00003">
    <property type="entry name" value="7tm_3"/>
    <property type="match status" value="1"/>
</dbReference>
<evidence type="ECO:0000313" key="8">
    <source>
        <dbReference type="EMBL" id="KAJ8027071.1"/>
    </source>
</evidence>
<keyword evidence="8" id="KW-0675">Receptor</keyword>
<dbReference type="InterPro" id="IPR011500">
    <property type="entry name" value="GPCR_3_9-Cys_dom"/>
</dbReference>
<dbReference type="Proteomes" id="UP001152320">
    <property type="component" value="Chromosome 16"/>
</dbReference>
<dbReference type="InterPro" id="IPR017978">
    <property type="entry name" value="GPCR_3_C"/>
</dbReference>
<dbReference type="InterPro" id="IPR050726">
    <property type="entry name" value="mGluR"/>
</dbReference>
<accession>A0A9Q0YSF6</accession>
<feature type="transmembrane region" description="Helical" evidence="6">
    <location>
        <begin position="399"/>
        <end position="421"/>
    </location>
</feature>
<dbReference type="Pfam" id="PF01094">
    <property type="entry name" value="ANF_receptor"/>
    <property type="match status" value="1"/>
</dbReference>
<reference evidence="8" key="1">
    <citation type="submission" date="2021-10" db="EMBL/GenBank/DDBJ databases">
        <title>Tropical sea cucumber genome reveals ecological adaptation and Cuvierian tubules defense mechanism.</title>
        <authorList>
            <person name="Chen T."/>
        </authorList>
    </citation>
    <scope>NUCLEOTIDE SEQUENCE</scope>
    <source>
        <strain evidence="8">Nanhai2018</strain>
        <tissue evidence="8">Muscle</tissue>
    </source>
</reference>
<evidence type="ECO:0000256" key="6">
    <source>
        <dbReference type="SAM" id="Phobius"/>
    </source>
</evidence>
<evidence type="ECO:0000256" key="2">
    <source>
        <dbReference type="ARBA" id="ARBA00022692"/>
    </source>
</evidence>